<proteinExistence type="predicted"/>
<sequence>MKSVFIKISIIYCFMLCGGLLQGQVVQISNISSNIRMQIDPLSNSSGTSGISDDLVITQDGSVGFGTIAPRAKVEVNGKLRIVDGNQQAGAFFVSDATGLGSWYDADLIGRKVLLGTVMSAANLSSSYTNITSAPITLKGGLWMIVGRADIVGGGTGSEERPQFVWLKIEERTTDTNSVVTTKTISEAGSPHMIRLGVYTQYYCTPMVMGFVSVPIEGALQKTRQYYIYAKSPSTTYTSPRLTANLSGAYFYAIKLQ</sequence>
<gene>
    <name evidence="1" type="ORF">E2605_03635</name>
</gene>
<name>A0A4Y8LDQ8_9BACT</name>
<dbReference type="EMBL" id="SOML01000001">
    <property type="protein sequence ID" value="TFD99180.1"/>
    <property type="molecule type" value="Genomic_DNA"/>
</dbReference>
<accession>A0A4Y8LDQ8</accession>
<comment type="caution">
    <text evidence="1">The sequence shown here is derived from an EMBL/GenBank/DDBJ whole genome shotgun (WGS) entry which is preliminary data.</text>
</comment>
<evidence type="ECO:0000313" key="1">
    <source>
        <dbReference type="EMBL" id="TFD99180.1"/>
    </source>
</evidence>
<keyword evidence="2" id="KW-1185">Reference proteome</keyword>
<protein>
    <submittedName>
        <fullName evidence="1">Uncharacterized protein</fullName>
    </submittedName>
</protein>
<dbReference type="Proteomes" id="UP000297861">
    <property type="component" value="Unassembled WGS sequence"/>
</dbReference>
<dbReference type="RefSeq" id="WP_026627664.1">
    <property type="nucleotide sequence ID" value="NZ_JAWZLG010000017.1"/>
</dbReference>
<evidence type="ECO:0000313" key="2">
    <source>
        <dbReference type="Proteomes" id="UP000297861"/>
    </source>
</evidence>
<dbReference type="OrthoDB" id="995806at2"/>
<dbReference type="AlphaFoldDB" id="A0A4Y8LDQ8"/>
<organism evidence="1 2">
    <name type="scientific">Dysgonomonas capnocytophagoides</name>
    <dbReference type="NCBI Taxonomy" id="45254"/>
    <lineage>
        <taxon>Bacteria</taxon>
        <taxon>Pseudomonadati</taxon>
        <taxon>Bacteroidota</taxon>
        <taxon>Bacteroidia</taxon>
        <taxon>Bacteroidales</taxon>
        <taxon>Dysgonomonadaceae</taxon>
        <taxon>Dysgonomonas</taxon>
    </lineage>
</organism>
<dbReference type="STRING" id="1121485.GCA_000426485_00371"/>
<reference evidence="1 2" key="1">
    <citation type="submission" date="2019-03" db="EMBL/GenBank/DDBJ databases">
        <title>San Antonio Military Medical Center submission to MRSN (WRAIR), pending publication.</title>
        <authorList>
            <person name="Blyth D.M."/>
            <person name="Mccarthy S.L."/>
            <person name="Schall S.E."/>
            <person name="Stam J.A."/>
            <person name="Ong A.C."/>
            <person name="Mcgann P.T."/>
        </authorList>
    </citation>
    <scope>NUCLEOTIDE SEQUENCE [LARGE SCALE GENOMIC DNA]</scope>
    <source>
        <strain evidence="1 2">MRSN571793</strain>
    </source>
</reference>